<keyword evidence="7" id="KW-0812">Transmembrane</keyword>
<dbReference type="SUPFAM" id="SSF48264">
    <property type="entry name" value="Cytochrome P450"/>
    <property type="match status" value="1"/>
</dbReference>
<comment type="similarity">
    <text evidence="1 6">Belongs to the cytochrome P450 family.</text>
</comment>
<protein>
    <submittedName>
        <fullName evidence="8">Geraniol 8-hydroxylase</fullName>
    </submittedName>
</protein>
<keyword evidence="9" id="KW-1185">Reference proteome</keyword>
<evidence type="ECO:0000313" key="9">
    <source>
        <dbReference type="Proteomes" id="UP000236161"/>
    </source>
</evidence>
<dbReference type="InterPro" id="IPR002401">
    <property type="entry name" value="Cyt_P450_E_grp-I"/>
</dbReference>
<dbReference type="PRINTS" id="PR00463">
    <property type="entry name" value="EP450I"/>
</dbReference>
<dbReference type="FunFam" id="1.10.630.10:FF:000007">
    <property type="entry name" value="Cytochrome P450 76C4"/>
    <property type="match status" value="1"/>
</dbReference>
<evidence type="ECO:0000256" key="5">
    <source>
        <dbReference type="PIRSR" id="PIRSR602401-1"/>
    </source>
</evidence>
<dbReference type="OrthoDB" id="2789670at2759"/>
<dbReference type="CDD" id="cd11073">
    <property type="entry name" value="CYP76-like"/>
    <property type="match status" value="1"/>
</dbReference>
<dbReference type="PRINTS" id="PR00385">
    <property type="entry name" value="P450"/>
</dbReference>
<dbReference type="EMBL" id="KZ451939">
    <property type="protein sequence ID" value="PKA60459.1"/>
    <property type="molecule type" value="Genomic_DNA"/>
</dbReference>
<evidence type="ECO:0000256" key="1">
    <source>
        <dbReference type="ARBA" id="ARBA00010617"/>
    </source>
</evidence>
<evidence type="ECO:0000256" key="2">
    <source>
        <dbReference type="ARBA" id="ARBA00022723"/>
    </source>
</evidence>
<dbReference type="GO" id="GO:0020037">
    <property type="term" value="F:heme binding"/>
    <property type="evidence" value="ECO:0007669"/>
    <property type="project" value="InterPro"/>
</dbReference>
<dbReference type="GO" id="GO:0051502">
    <property type="term" value="P:diterpene phytoalexin biosynthetic process"/>
    <property type="evidence" value="ECO:0007669"/>
    <property type="project" value="UniProtKB-ARBA"/>
</dbReference>
<accession>A0A2I0AY59</accession>
<evidence type="ECO:0000256" key="6">
    <source>
        <dbReference type="RuleBase" id="RU000461"/>
    </source>
</evidence>
<evidence type="ECO:0000313" key="8">
    <source>
        <dbReference type="EMBL" id="PKA60459.1"/>
    </source>
</evidence>
<dbReference type="GO" id="GO:0005506">
    <property type="term" value="F:iron ion binding"/>
    <property type="evidence" value="ECO:0007669"/>
    <property type="project" value="InterPro"/>
</dbReference>
<dbReference type="InterPro" id="IPR001128">
    <property type="entry name" value="Cyt_P450"/>
</dbReference>
<dbReference type="InterPro" id="IPR017972">
    <property type="entry name" value="Cyt_P450_CS"/>
</dbReference>
<dbReference type="Proteomes" id="UP000236161">
    <property type="component" value="Unassembled WGS sequence"/>
</dbReference>
<evidence type="ECO:0000256" key="3">
    <source>
        <dbReference type="ARBA" id="ARBA00023002"/>
    </source>
</evidence>
<dbReference type="Gene3D" id="1.10.630.10">
    <property type="entry name" value="Cytochrome P450"/>
    <property type="match status" value="1"/>
</dbReference>
<feature type="transmembrane region" description="Helical" evidence="7">
    <location>
        <begin position="6"/>
        <end position="24"/>
    </location>
</feature>
<keyword evidence="7" id="KW-0472">Membrane</keyword>
<dbReference type="PANTHER" id="PTHR47950:SF48">
    <property type="entry name" value="CYTOCHROME P450 FAMILY PROTEIN, EXPRESSED"/>
    <property type="match status" value="1"/>
</dbReference>
<dbReference type="Pfam" id="PF00067">
    <property type="entry name" value="p450"/>
    <property type="match status" value="1"/>
</dbReference>
<gene>
    <name evidence="8" type="primary">CYP76B6</name>
    <name evidence="8" type="ORF">AXF42_Ash008519</name>
</gene>
<keyword evidence="3 6" id="KW-0560">Oxidoreductase</keyword>
<feature type="binding site" description="axial binding residue" evidence="5">
    <location>
        <position position="437"/>
    </location>
    <ligand>
        <name>heme</name>
        <dbReference type="ChEBI" id="CHEBI:30413"/>
    </ligand>
    <ligandPart>
        <name>Fe</name>
        <dbReference type="ChEBI" id="CHEBI:18248"/>
    </ligandPart>
</feature>
<dbReference type="InterPro" id="IPR036396">
    <property type="entry name" value="Cyt_P450_sf"/>
</dbReference>
<dbReference type="GO" id="GO:0016709">
    <property type="term" value="F:oxidoreductase activity, acting on paired donors, with incorporation or reduction of molecular oxygen, NAD(P)H as one donor, and incorporation of one atom of oxygen"/>
    <property type="evidence" value="ECO:0007669"/>
    <property type="project" value="UniProtKB-ARBA"/>
</dbReference>
<keyword evidence="6" id="KW-0503">Monooxygenase</keyword>
<sequence>MELIQAVLWPAIIAGVTFLLLAAGRNRSSGDRPLPPGPTPLPVLGNLLELGHSPHRSLAKLSKLYGPVMALKLGQIQTVVISSSTFAGEALQTKDRVLSGRHLPAAIKVLGHHEVSQAWLPPNREWKLLRSLMRTHLSNCQSLDANQRLRRQKVRDLVSYIKGQSNKAVDVGRAAFCTVLNLISTTCFSIDMVDLNSDSSQEFRDLVWGIMEDAGKPNLADFFPVLAAVDPHGCRRRNAAHFRKIFEIFDRIIDRRLEEQGNGEKGDILDALLQHFRDDNPKLSRRIIKSFLLDVFVAGTETSSTTLEWAMAELLRNPAHLEKTRAEIAEAVGFDREVEESDISKLPFLQAVVKETLRLHAPVPLLLPHRAEEETELGGYRVPKHSQVLVNAWAIGRDGRTWENPDEFLPERFAGREVDFRGQHFELLPFGSGRRICPGMQLGLRMVHLMLASLVQSFRWKLPGEMKPAELDLTEKFGVTLALASPLKAVAVPIEHRG</sequence>
<comment type="cofactor">
    <cofactor evidence="5">
        <name>heme</name>
        <dbReference type="ChEBI" id="CHEBI:30413"/>
    </cofactor>
</comment>
<reference evidence="8 9" key="1">
    <citation type="journal article" date="2017" name="Nature">
        <title>The Apostasia genome and the evolution of orchids.</title>
        <authorList>
            <person name="Zhang G.Q."/>
            <person name="Liu K.W."/>
            <person name="Li Z."/>
            <person name="Lohaus R."/>
            <person name="Hsiao Y.Y."/>
            <person name="Niu S.C."/>
            <person name="Wang J.Y."/>
            <person name="Lin Y.C."/>
            <person name="Xu Q."/>
            <person name="Chen L.J."/>
            <person name="Yoshida K."/>
            <person name="Fujiwara S."/>
            <person name="Wang Z.W."/>
            <person name="Zhang Y.Q."/>
            <person name="Mitsuda N."/>
            <person name="Wang M."/>
            <person name="Liu G.H."/>
            <person name="Pecoraro L."/>
            <person name="Huang H.X."/>
            <person name="Xiao X.J."/>
            <person name="Lin M."/>
            <person name="Wu X.Y."/>
            <person name="Wu W.L."/>
            <person name="Chen Y.Y."/>
            <person name="Chang S.B."/>
            <person name="Sakamoto S."/>
            <person name="Ohme-Takagi M."/>
            <person name="Yagi M."/>
            <person name="Zeng S.J."/>
            <person name="Shen C.Y."/>
            <person name="Yeh C.M."/>
            <person name="Luo Y.B."/>
            <person name="Tsai W.C."/>
            <person name="Van de Peer Y."/>
            <person name="Liu Z.J."/>
        </authorList>
    </citation>
    <scope>NUCLEOTIDE SEQUENCE [LARGE SCALE GENOMIC DNA]</scope>
    <source>
        <strain evidence="9">cv. Shenzhen</strain>
        <tissue evidence="8">Stem</tissue>
    </source>
</reference>
<keyword evidence="5 6" id="KW-0349">Heme</keyword>
<proteinExistence type="inferred from homology"/>
<dbReference type="AlphaFoldDB" id="A0A2I0AY59"/>
<organism evidence="8 9">
    <name type="scientific">Apostasia shenzhenica</name>
    <dbReference type="NCBI Taxonomy" id="1088818"/>
    <lineage>
        <taxon>Eukaryota</taxon>
        <taxon>Viridiplantae</taxon>
        <taxon>Streptophyta</taxon>
        <taxon>Embryophyta</taxon>
        <taxon>Tracheophyta</taxon>
        <taxon>Spermatophyta</taxon>
        <taxon>Magnoliopsida</taxon>
        <taxon>Liliopsida</taxon>
        <taxon>Asparagales</taxon>
        <taxon>Orchidaceae</taxon>
        <taxon>Apostasioideae</taxon>
        <taxon>Apostasia</taxon>
    </lineage>
</organism>
<dbReference type="PANTHER" id="PTHR47950">
    <property type="entry name" value="CYTOCHROME P450, FAMILY 76, SUBFAMILY C, POLYPEPTIDE 5-RELATED"/>
    <property type="match status" value="1"/>
</dbReference>
<keyword evidence="7" id="KW-1133">Transmembrane helix</keyword>
<dbReference type="PROSITE" id="PS00086">
    <property type="entry name" value="CYTOCHROME_P450"/>
    <property type="match status" value="1"/>
</dbReference>
<dbReference type="STRING" id="1088818.A0A2I0AY59"/>
<keyword evidence="4 5" id="KW-0408">Iron</keyword>
<evidence type="ECO:0000256" key="7">
    <source>
        <dbReference type="SAM" id="Phobius"/>
    </source>
</evidence>
<evidence type="ECO:0000256" key="4">
    <source>
        <dbReference type="ARBA" id="ARBA00023004"/>
    </source>
</evidence>
<keyword evidence="2 5" id="KW-0479">Metal-binding</keyword>
<name>A0A2I0AY59_9ASPA</name>